<dbReference type="Ensembl" id="ENSSRHT00000016099.1">
    <property type="protein sequence ID" value="ENSSRHP00000015581.1"/>
    <property type="gene ID" value="ENSSRHG00000008654.1"/>
</dbReference>
<keyword evidence="2 4" id="KW-0863">Zinc-finger</keyword>
<accession>A0A673GQF0</accession>
<dbReference type="InterPro" id="IPR039903">
    <property type="entry name" value="Zswim2"/>
</dbReference>
<evidence type="ECO:0000313" key="10">
    <source>
        <dbReference type="Proteomes" id="UP000472270"/>
    </source>
</evidence>
<evidence type="ECO:0000256" key="4">
    <source>
        <dbReference type="PROSITE-ProRule" id="PRU00228"/>
    </source>
</evidence>
<dbReference type="SMART" id="SM00291">
    <property type="entry name" value="ZnF_ZZ"/>
    <property type="match status" value="1"/>
</dbReference>
<dbReference type="Gene3D" id="3.30.60.90">
    <property type="match status" value="1"/>
</dbReference>
<dbReference type="AlphaFoldDB" id="A0A673GQF0"/>
<dbReference type="InterPro" id="IPR001841">
    <property type="entry name" value="Znf_RING"/>
</dbReference>
<dbReference type="Proteomes" id="UP000472270">
    <property type="component" value="Unassembled WGS sequence"/>
</dbReference>
<dbReference type="CDD" id="cd16494">
    <property type="entry name" value="RING-CH-C4HC3_ZSWM2"/>
    <property type="match status" value="1"/>
</dbReference>
<dbReference type="PROSITE" id="PS50089">
    <property type="entry name" value="ZF_RING_2"/>
    <property type="match status" value="2"/>
</dbReference>
<keyword evidence="3" id="KW-0862">Zinc</keyword>
<evidence type="ECO:0000256" key="2">
    <source>
        <dbReference type="ARBA" id="ARBA00022771"/>
    </source>
</evidence>
<dbReference type="Gene3D" id="3.30.40.10">
    <property type="entry name" value="Zinc/RING finger domain, C3HC4 (zinc finger)"/>
    <property type="match status" value="2"/>
</dbReference>
<dbReference type="PROSITE" id="PS50135">
    <property type="entry name" value="ZF_ZZ_2"/>
    <property type="match status" value="1"/>
</dbReference>
<dbReference type="InterPro" id="IPR013083">
    <property type="entry name" value="Znf_RING/FYVE/PHD"/>
</dbReference>
<evidence type="ECO:0000259" key="7">
    <source>
        <dbReference type="PROSITE" id="PS50135"/>
    </source>
</evidence>
<gene>
    <name evidence="9" type="primary">zswim2</name>
</gene>
<evidence type="ECO:0000256" key="3">
    <source>
        <dbReference type="ARBA" id="ARBA00022833"/>
    </source>
</evidence>
<dbReference type="SMART" id="SM00184">
    <property type="entry name" value="RING"/>
    <property type="match status" value="2"/>
</dbReference>
<dbReference type="Pfam" id="PF04434">
    <property type="entry name" value="SWIM"/>
    <property type="match status" value="1"/>
</dbReference>
<dbReference type="InterPro" id="IPR000433">
    <property type="entry name" value="Znf_ZZ"/>
</dbReference>
<dbReference type="PANTHER" id="PTHR21540">
    <property type="entry name" value="RING FINGER AND SWIM DOMAIN-CONTAINING PROTEIN 2"/>
    <property type="match status" value="1"/>
</dbReference>
<feature type="domain" description="RING-type" evidence="6">
    <location>
        <begin position="373"/>
        <end position="413"/>
    </location>
</feature>
<dbReference type="InterPro" id="IPR007527">
    <property type="entry name" value="Znf_SWIM"/>
</dbReference>
<reference evidence="9" key="2">
    <citation type="submission" date="2025-09" db="UniProtKB">
        <authorList>
            <consortium name="Ensembl"/>
        </authorList>
    </citation>
    <scope>IDENTIFICATION</scope>
</reference>
<feature type="region of interest" description="Disordered" evidence="5">
    <location>
        <begin position="114"/>
        <end position="136"/>
    </location>
</feature>
<dbReference type="Pfam" id="PF13639">
    <property type="entry name" value="zf-RING_2"/>
    <property type="match status" value="1"/>
</dbReference>
<evidence type="ECO:0000256" key="1">
    <source>
        <dbReference type="ARBA" id="ARBA00022723"/>
    </source>
</evidence>
<feature type="domain" description="ZZ-type" evidence="7">
    <location>
        <begin position="231"/>
        <end position="283"/>
    </location>
</feature>
<feature type="domain" description="SWIM-type" evidence="8">
    <location>
        <begin position="50"/>
        <end position="83"/>
    </location>
</feature>
<evidence type="ECO:0000256" key="5">
    <source>
        <dbReference type="SAM" id="MobiDB-lite"/>
    </source>
</evidence>
<feature type="domain" description="RING-type" evidence="6">
    <location>
        <begin position="148"/>
        <end position="200"/>
    </location>
</feature>
<dbReference type="CDD" id="cd16486">
    <property type="entry name" value="mRING-H2-C3H2C2D_ZSWM2"/>
    <property type="match status" value="1"/>
</dbReference>
<name>A0A673GQF0_9TELE</name>
<organism evidence="9 10">
    <name type="scientific">Sinocyclocheilus rhinocerous</name>
    <dbReference type="NCBI Taxonomy" id="307959"/>
    <lineage>
        <taxon>Eukaryota</taxon>
        <taxon>Metazoa</taxon>
        <taxon>Chordata</taxon>
        <taxon>Craniata</taxon>
        <taxon>Vertebrata</taxon>
        <taxon>Euteleostomi</taxon>
        <taxon>Actinopterygii</taxon>
        <taxon>Neopterygii</taxon>
        <taxon>Teleostei</taxon>
        <taxon>Ostariophysi</taxon>
        <taxon>Cypriniformes</taxon>
        <taxon>Cyprinidae</taxon>
        <taxon>Cyprininae</taxon>
        <taxon>Sinocyclocheilus</taxon>
    </lineage>
</organism>
<protein>
    <submittedName>
        <fullName evidence="9">E3 ubiquitin-protein ligase Zswim2-like</fullName>
    </submittedName>
</protein>
<evidence type="ECO:0000313" key="9">
    <source>
        <dbReference type="Ensembl" id="ENSSRHP00000015581.1"/>
    </source>
</evidence>
<sequence>MFRKTMWRRKAVSDLVSSHQHRALNTTIFILKEFGPIGFLLKEDGDSKHYKVCLGDPHTCTCPTFQKEKDLCTHICWILMRKFRLPPDHEYCFQYGLVERQILELLQGLHVTKTTSPNDRRSSEPSCPEPSEEDGSIRQKDIEKDDICPICQEELLLKKLPVTYCKFSCGNNIHISCMKVWADHQTKKDPRGLLKCPLCREDFGTFKQLIEQVKNSGELLTCYEKDCLDKHLGVMCNSCRVCPIIGKCFKCTDCSYFHLCEDCFRRTVHPQHCFMVRMKRGQPWQTAEPHTSEVTQKMENHSMDSRFVCSILDCATWGAGFGYWDILLYFILHYSSNSMSGVTCDIIPNYVMKNLPMVRVRKESRLLYPGVQCRICLSRFQLGQHVRTLPCKHKFHTGCIDPLLRKSNCCPLDWHVIYNPLMWNPKSGREERSLAPSSDVLSKRTDDQISEFFLPGIGFHEKRGSAPSRLRTVTSELGYSSPSSVDSLSQGFRDLCINSSHIEPYTRMSNIKKNYTNKHHRSLSVGKAIVAQRRESFPNMPSAVSLTCLKVQSALAGTQNGQERLTVDINGLSSMTPDFGRIRQRPRQRPRPNRVDVKDLHLWMTNNPVKVILMRKQD</sequence>
<keyword evidence="10" id="KW-1185">Reference proteome</keyword>
<dbReference type="GO" id="GO:0061630">
    <property type="term" value="F:ubiquitin protein ligase activity"/>
    <property type="evidence" value="ECO:0007669"/>
    <property type="project" value="InterPro"/>
</dbReference>
<proteinExistence type="predicted"/>
<evidence type="ECO:0000259" key="8">
    <source>
        <dbReference type="PROSITE" id="PS50966"/>
    </source>
</evidence>
<dbReference type="GO" id="GO:0008270">
    <property type="term" value="F:zinc ion binding"/>
    <property type="evidence" value="ECO:0007669"/>
    <property type="project" value="UniProtKB-KW"/>
</dbReference>
<reference evidence="9" key="1">
    <citation type="submission" date="2025-08" db="UniProtKB">
        <authorList>
            <consortium name="Ensembl"/>
        </authorList>
    </citation>
    <scope>IDENTIFICATION</scope>
</reference>
<dbReference type="PROSITE" id="PS50966">
    <property type="entry name" value="ZF_SWIM"/>
    <property type="match status" value="1"/>
</dbReference>
<keyword evidence="1" id="KW-0479">Metal-binding</keyword>
<evidence type="ECO:0000259" key="6">
    <source>
        <dbReference type="PROSITE" id="PS50089"/>
    </source>
</evidence>
<dbReference type="InterPro" id="IPR043145">
    <property type="entry name" value="Znf_ZZ_sf"/>
</dbReference>
<dbReference type="PANTHER" id="PTHR21540:SF3">
    <property type="entry name" value="E3 UBIQUITIN-PROTEIN LIGASE ZSWIM2"/>
    <property type="match status" value="1"/>
</dbReference>
<dbReference type="SUPFAM" id="SSF57850">
    <property type="entry name" value="RING/U-box"/>
    <property type="match status" value="3"/>
</dbReference>